<name>A0A517RCN5_9PLAN</name>
<reference evidence="1 2" key="1">
    <citation type="submission" date="2019-02" db="EMBL/GenBank/DDBJ databases">
        <title>Deep-cultivation of Planctomycetes and their phenomic and genomic characterization uncovers novel biology.</title>
        <authorList>
            <person name="Wiegand S."/>
            <person name="Jogler M."/>
            <person name="Boedeker C."/>
            <person name="Pinto D."/>
            <person name="Vollmers J."/>
            <person name="Rivas-Marin E."/>
            <person name="Kohn T."/>
            <person name="Peeters S.H."/>
            <person name="Heuer A."/>
            <person name="Rast P."/>
            <person name="Oberbeckmann S."/>
            <person name="Bunk B."/>
            <person name="Jeske O."/>
            <person name="Meyerdierks A."/>
            <person name="Storesund J.E."/>
            <person name="Kallscheuer N."/>
            <person name="Luecker S."/>
            <person name="Lage O.M."/>
            <person name="Pohl T."/>
            <person name="Merkel B.J."/>
            <person name="Hornburger P."/>
            <person name="Mueller R.-W."/>
            <person name="Bruemmer F."/>
            <person name="Labrenz M."/>
            <person name="Spormann A.M."/>
            <person name="Op den Camp H."/>
            <person name="Overmann J."/>
            <person name="Amann R."/>
            <person name="Jetten M.S.M."/>
            <person name="Mascher T."/>
            <person name="Medema M.H."/>
            <person name="Devos D.P."/>
            <person name="Kaster A.-K."/>
            <person name="Ovreas L."/>
            <person name="Rohde M."/>
            <person name="Galperin M.Y."/>
            <person name="Jogler C."/>
        </authorList>
    </citation>
    <scope>NUCLEOTIDE SEQUENCE [LARGE SCALE GENOMIC DNA]</scope>
    <source>
        <strain evidence="1 2">Pan241w</strain>
    </source>
</reference>
<evidence type="ECO:0000313" key="1">
    <source>
        <dbReference type="EMBL" id="QDT41635.1"/>
    </source>
</evidence>
<keyword evidence="2" id="KW-1185">Reference proteome</keyword>
<sequence length="104" mass="12232">MSALVDKQTILNFREIDSRRIRALRPRIFRYGNLKDFKGVSEERRKKKTLDFTVQSLNLQGPAMIQGAESTGHNPPYRWNTQRRVCHRAHGHRDTTTASLWQIR</sequence>
<proteinExistence type="predicted"/>
<dbReference type="Proteomes" id="UP000317171">
    <property type="component" value="Chromosome"/>
</dbReference>
<dbReference type="EMBL" id="CP036269">
    <property type="protein sequence ID" value="QDT41635.1"/>
    <property type="molecule type" value="Genomic_DNA"/>
</dbReference>
<accession>A0A517RCN5</accession>
<evidence type="ECO:0000313" key="2">
    <source>
        <dbReference type="Proteomes" id="UP000317171"/>
    </source>
</evidence>
<organism evidence="1 2">
    <name type="scientific">Gimesia alba</name>
    <dbReference type="NCBI Taxonomy" id="2527973"/>
    <lineage>
        <taxon>Bacteria</taxon>
        <taxon>Pseudomonadati</taxon>
        <taxon>Planctomycetota</taxon>
        <taxon>Planctomycetia</taxon>
        <taxon>Planctomycetales</taxon>
        <taxon>Planctomycetaceae</taxon>
        <taxon>Gimesia</taxon>
    </lineage>
</organism>
<dbReference type="KEGG" id="gaz:Pan241w_16980"/>
<protein>
    <submittedName>
        <fullName evidence="1">Uncharacterized protein</fullName>
    </submittedName>
</protein>
<dbReference type="AlphaFoldDB" id="A0A517RCN5"/>
<gene>
    <name evidence="1" type="ORF">Pan241w_16980</name>
</gene>